<dbReference type="GO" id="GO:0016301">
    <property type="term" value="F:kinase activity"/>
    <property type="evidence" value="ECO:0007669"/>
    <property type="project" value="UniProtKB-KW"/>
</dbReference>
<dbReference type="AlphaFoldDB" id="A0AAX3L626"/>
<dbReference type="Gene3D" id="3.40.1190.20">
    <property type="match status" value="1"/>
</dbReference>
<keyword evidence="1" id="KW-0808">Transferase</keyword>
<dbReference type="GO" id="GO:0005829">
    <property type="term" value="C:cytosol"/>
    <property type="evidence" value="ECO:0007669"/>
    <property type="project" value="TreeGrafter"/>
</dbReference>
<proteinExistence type="predicted"/>
<accession>A0AAX3L626</accession>
<dbReference type="PANTHER" id="PTHR10584">
    <property type="entry name" value="SUGAR KINASE"/>
    <property type="match status" value="1"/>
</dbReference>
<dbReference type="PANTHER" id="PTHR10584:SF166">
    <property type="entry name" value="RIBOKINASE"/>
    <property type="match status" value="1"/>
</dbReference>
<sequence>MSAFAARLETLHATRPVTVLGAAVIDVIADAYALPWRGCDIELKQQGVNIGGCALNIAIALKRLGIAAQNALPVGHGVWADIIRNAMAKQDLHSVIEVETGDNGWCLALVEPDGERTFMSFSGVENQWQQRWLDALHVPSESLVYLSGYQLASPCGERLTAWLEGLENITAFIDFGPRIADIPDALMARIMACKPMVSLNRQEAEMAAGRFGMEAETLGPQWLQRFGSALIIRHDKDGAAWYEGDKSGYVPAFPATVVDTIGAGDSHAGGTLAGLAAGWSLADAVTLGNAVAAWVVSHRGGDCAPGREALLLAHKDV</sequence>
<evidence type="ECO:0000313" key="4">
    <source>
        <dbReference type="EMBL" id="WCE11710.1"/>
    </source>
</evidence>
<dbReference type="Proteomes" id="UP001210538">
    <property type="component" value="Chromosome"/>
</dbReference>
<dbReference type="EMBL" id="CP116347">
    <property type="protein sequence ID" value="WCE11710.1"/>
    <property type="molecule type" value="Genomic_DNA"/>
</dbReference>
<reference evidence="4 5" key="1">
    <citation type="submission" date="2023-01" db="EMBL/GenBank/DDBJ databases">
        <title>Genome sequence resource and annotation of Enterobacter ludwigii, an economically important pathogen of seedling wilt with strawberry.</title>
        <authorList>
            <person name="Xie Y."/>
        </authorList>
    </citation>
    <scope>NUCLEOTIDE SEQUENCE [LARGE SCALE GENOMIC DNA]</scope>
    <source>
        <strain evidence="4 5">CM-TZ4</strain>
    </source>
</reference>
<dbReference type="PROSITE" id="PS00583">
    <property type="entry name" value="PFKB_KINASES_1"/>
    <property type="match status" value="1"/>
</dbReference>
<dbReference type="InterPro" id="IPR011611">
    <property type="entry name" value="PfkB_dom"/>
</dbReference>
<protein>
    <submittedName>
        <fullName evidence="4">PfkB family carbohydrate kinase</fullName>
    </submittedName>
</protein>
<dbReference type="RefSeq" id="WP_032680616.1">
    <property type="nucleotide sequence ID" value="NZ_CP056119.1"/>
</dbReference>
<keyword evidence="5" id="KW-1185">Reference proteome</keyword>
<gene>
    <name evidence="4" type="ORF">PHA72_16685</name>
</gene>
<dbReference type="InterPro" id="IPR029056">
    <property type="entry name" value="Ribokinase-like"/>
</dbReference>
<dbReference type="Pfam" id="PF00294">
    <property type="entry name" value="PfkB"/>
    <property type="match status" value="1"/>
</dbReference>
<evidence type="ECO:0000256" key="1">
    <source>
        <dbReference type="ARBA" id="ARBA00022679"/>
    </source>
</evidence>
<keyword evidence="2 4" id="KW-0418">Kinase</keyword>
<evidence type="ECO:0000256" key="2">
    <source>
        <dbReference type="ARBA" id="ARBA00022777"/>
    </source>
</evidence>
<name>A0AAX3L626_9ENTR</name>
<feature type="domain" description="Carbohydrate kinase PfkB" evidence="3">
    <location>
        <begin position="17"/>
        <end position="301"/>
    </location>
</feature>
<dbReference type="InterPro" id="IPR002173">
    <property type="entry name" value="Carboh/pur_kinase_PfkB_CS"/>
</dbReference>
<dbReference type="SUPFAM" id="SSF53613">
    <property type="entry name" value="Ribokinase-like"/>
    <property type="match status" value="1"/>
</dbReference>
<evidence type="ECO:0000259" key="3">
    <source>
        <dbReference type="Pfam" id="PF00294"/>
    </source>
</evidence>
<organism evidence="4 5">
    <name type="scientific">Enterobacter ludwigii</name>
    <dbReference type="NCBI Taxonomy" id="299767"/>
    <lineage>
        <taxon>Bacteria</taxon>
        <taxon>Pseudomonadati</taxon>
        <taxon>Pseudomonadota</taxon>
        <taxon>Gammaproteobacteria</taxon>
        <taxon>Enterobacterales</taxon>
        <taxon>Enterobacteriaceae</taxon>
        <taxon>Enterobacter</taxon>
        <taxon>Enterobacter cloacae complex</taxon>
    </lineage>
</organism>
<evidence type="ECO:0000313" key="5">
    <source>
        <dbReference type="Proteomes" id="UP001210538"/>
    </source>
</evidence>